<dbReference type="PIRSF" id="PIRSF016302">
    <property type="entry name" value="Man_a_manosd"/>
    <property type="match status" value="1"/>
</dbReference>
<protein>
    <recommendedName>
        <fullName evidence="4 10">Mannan endo-1,6-alpha-mannosidase</fullName>
        <ecNumber evidence="4 10">3.2.1.101</ecNumber>
    </recommendedName>
</protein>
<dbReference type="GO" id="GO:0009272">
    <property type="term" value="P:fungal-type cell wall biogenesis"/>
    <property type="evidence" value="ECO:0007669"/>
    <property type="project" value="TreeGrafter"/>
</dbReference>
<dbReference type="GO" id="GO:0008496">
    <property type="term" value="F:mannan endo-1,6-alpha-mannosidase activity"/>
    <property type="evidence" value="ECO:0007669"/>
    <property type="project" value="UniProtKB-UniRule"/>
</dbReference>
<evidence type="ECO:0000256" key="2">
    <source>
        <dbReference type="ARBA" id="ARBA00004308"/>
    </source>
</evidence>
<dbReference type="InterPro" id="IPR005198">
    <property type="entry name" value="Glyco_hydro_76"/>
</dbReference>
<evidence type="ECO:0000313" key="14">
    <source>
        <dbReference type="Proteomes" id="UP000639643"/>
    </source>
</evidence>
<organism evidence="13 14">
    <name type="scientific">Colletotrichum musicola</name>
    <dbReference type="NCBI Taxonomy" id="2175873"/>
    <lineage>
        <taxon>Eukaryota</taxon>
        <taxon>Fungi</taxon>
        <taxon>Dikarya</taxon>
        <taxon>Ascomycota</taxon>
        <taxon>Pezizomycotina</taxon>
        <taxon>Sordariomycetes</taxon>
        <taxon>Hypocreomycetidae</taxon>
        <taxon>Glomerellales</taxon>
        <taxon>Glomerellaceae</taxon>
        <taxon>Colletotrichum</taxon>
        <taxon>Colletotrichum orchidearum species complex</taxon>
    </lineage>
</organism>
<evidence type="ECO:0000313" key="13">
    <source>
        <dbReference type="EMBL" id="KAF6842271.1"/>
    </source>
</evidence>
<dbReference type="Gene3D" id="1.50.10.20">
    <property type="match status" value="1"/>
</dbReference>
<evidence type="ECO:0000256" key="8">
    <source>
        <dbReference type="ARBA" id="ARBA00023180"/>
    </source>
</evidence>
<sequence length="458" mass="50257">MVFFKTVLAATAAGTALAVTFTQPNTLDLNNADSIKQVASSLAHGAMSYYNGNVSSDPKMVGDLQDPYYWWQAGALWGLMVDYYYYTGDPTYNEVLTQALTAKVNTGPNHDFMPPEHAQEEGNDDLGFWGFAVMAAAERNFPQPNPEAPSWLQMGINIFDSLASRWNTTHCGGGLLWQIYESNPNGLNYKNSVSNGGFFQLAARLARATGDQKYADWATKVWDWSVSVGFIDADLKVFDGADSRDNCSKINPLSFTYSTGIYLYGLAVMANHTAEALWHDRAVKMLDTAQHFFTPFDNSTNIMYEPACETVGTCNTDMKTFKGYLSRFLYKSAQDLPELKPAVQKLMVPSALAAAKACEASDKGVVCGQKWYVGANDKSEGLGQTMSALEAIQGQLDSVAQLKADVTFTWDFRDSPENPTDPEEDTDEESAGSIAIVRWQIAVAAAVAFLQAAFWGTF</sequence>
<evidence type="ECO:0000256" key="12">
    <source>
        <dbReference type="SAM" id="SignalP"/>
    </source>
</evidence>
<keyword evidence="8" id="KW-0325">Glycoprotein</keyword>
<dbReference type="InterPro" id="IPR008928">
    <property type="entry name" value="6-hairpin_glycosidase_sf"/>
</dbReference>
<comment type="subcellular location">
    <subcellularLocation>
        <location evidence="2">Endomembrane system</location>
    </subcellularLocation>
</comment>
<feature type="region of interest" description="Disordered" evidence="11">
    <location>
        <begin position="411"/>
        <end position="431"/>
    </location>
</feature>
<dbReference type="FunFam" id="1.50.10.20:FF:000006">
    <property type="entry name" value="Mannan endo-1,6-alpha-mannosidase"/>
    <property type="match status" value="1"/>
</dbReference>
<evidence type="ECO:0000256" key="7">
    <source>
        <dbReference type="ARBA" id="ARBA00023136"/>
    </source>
</evidence>
<evidence type="ECO:0000256" key="4">
    <source>
        <dbReference type="ARBA" id="ARBA00012350"/>
    </source>
</evidence>
<dbReference type="EMBL" id="WIGM01000077">
    <property type="protein sequence ID" value="KAF6842271.1"/>
    <property type="molecule type" value="Genomic_DNA"/>
</dbReference>
<comment type="caution">
    <text evidence="13">The sequence shown here is derived from an EMBL/GenBank/DDBJ whole genome shotgun (WGS) entry which is preliminary data.</text>
</comment>
<dbReference type="GO" id="GO:0012505">
    <property type="term" value="C:endomembrane system"/>
    <property type="evidence" value="ECO:0007669"/>
    <property type="project" value="UniProtKB-SubCell"/>
</dbReference>
<accession>A0A8H6U6U4</accession>
<comment type="similarity">
    <text evidence="3 10">Belongs to the glycosyl hydrolase 76 family.</text>
</comment>
<keyword evidence="7" id="KW-0472">Membrane</keyword>
<dbReference type="SUPFAM" id="SSF48208">
    <property type="entry name" value="Six-hairpin glycosidases"/>
    <property type="match status" value="1"/>
</dbReference>
<evidence type="ECO:0000256" key="6">
    <source>
        <dbReference type="ARBA" id="ARBA00022801"/>
    </source>
</evidence>
<dbReference type="Pfam" id="PF03663">
    <property type="entry name" value="Glyco_hydro_76"/>
    <property type="match status" value="1"/>
</dbReference>
<dbReference type="PANTHER" id="PTHR12145">
    <property type="entry name" value="MANNAN ENDO-1,6-ALPHA-MANNOSIDASE DCW1"/>
    <property type="match status" value="1"/>
</dbReference>
<evidence type="ECO:0000256" key="9">
    <source>
        <dbReference type="ARBA" id="ARBA00023295"/>
    </source>
</evidence>
<dbReference type="OrthoDB" id="4187847at2759"/>
<dbReference type="GO" id="GO:0016052">
    <property type="term" value="P:carbohydrate catabolic process"/>
    <property type="evidence" value="ECO:0007669"/>
    <property type="project" value="InterPro"/>
</dbReference>
<evidence type="ECO:0000256" key="1">
    <source>
        <dbReference type="ARBA" id="ARBA00001452"/>
    </source>
</evidence>
<keyword evidence="9 10" id="KW-0326">Glycosidase</keyword>
<feature type="compositionally biased region" description="Acidic residues" evidence="11">
    <location>
        <begin position="420"/>
        <end position="430"/>
    </location>
</feature>
<dbReference type="AlphaFoldDB" id="A0A8H6U6U4"/>
<comment type="catalytic activity">
    <reaction evidence="1 10">
        <text>Random hydrolysis of (1-&gt;6)-alpha-D-mannosidic linkages in unbranched (1-&gt;6)-mannans.</text>
        <dbReference type="EC" id="3.2.1.101"/>
    </reaction>
</comment>
<dbReference type="PANTHER" id="PTHR12145:SF38">
    <property type="entry name" value="MANNAN ENDO-1,6-ALPHA-MANNOSIDASE"/>
    <property type="match status" value="1"/>
</dbReference>
<feature type="signal peptide" evidence="12">
    <location>
        <begin position="1"/>
        <end position="18"/>
    </location>
</feature>
<reference evidence="13" key="1">
    <citation type="journal article" date="2020" name="Phytopathology">
        <title>Genome Sequence Resources of Colletotrichum truncatum, C. plurivorum, C. musicola, and C. sojae: Four Species Pathogenic to Soybean (Glycine max).</title>
        <authorList>
            <person name="Rogerio F."/>
            <person name="Boufleur T.R."/>
            <person name="Ciampi-Guillardi M."/>
            <person name="Sukno S.A."/>
            <person name="Thon M.R."/>
            <person name="Massola Junior N.S."/>
            <person name="Baroncelli R."/>
        </authorList>
    </citation>
    <scope>NUCLEOTIDE SEQUENCE</scope>
    <source>
        <strain evidence="13">LFN0074</strain>
    </source>
</reference>
<feature type="chain" id="PRO_5034604231" description="Mannan endo-1,6-alpha-mannosidase" evidence="12">
    <location>
        <begin position="19"/>
        <end position="458"/>
    </location>
</feature>
<keyword evidence="5 12" id="KW-0732">Signal</keyword>
<evidence type="ECO:0000256" key="3">
    <source>
        <dbReference type="ARBA" id="ARBA00009699"/>
    </source>
</evidence>
<dbReference type="EC" id="3.2.1.101" evidence="4 10"/>
<keyword evidence="6 10" id="KW-0378">Hydrolase</keyword>
<name>A0A8H6U6U4_9PEZI</name>
<gene>
    <name evidence="13" type="ORF">CMUS01_03270</name>
</gene>
<dbReference type="Proteomes" id="UP000639643">
    <property type="component" value="Unassembled WGS sequence"/>
</dbReference>
<proteinExistence type="inferred from homology"/>
<evidence type="ECO:0000256" key="5">
    <source>
        <dbReference type="ARBA" id="ARBA00022729"/>
    </source>
</evidence>
<evidence type="ECO:0000256" key="10">
    <source>
        <dbReference type="PIRNR" id="PIRNR016302"/>
    </source>
</evidence>
<keyword evidence="14" id="KW-1185">Reference proteome</keyword>
<dbReference type="InterPro" id="IPR014480">
    <property type="entry name" value="Mannan-1_6-alpha_mannosidase"/>
</dbReference>
<evidence type="ECO:0000256" key="11">
    <source>
        <dbReference type="SAM" id="MobiDB-lite"/>
    </source>
</evidence>